<gene>
    <name evidence="1" type="ORF">DN412_41110</name>
</gene>
<organism evidence="1 2">
    <name type="scientific">Cupriavidus lacunae</name>
    <dbReference type="NCBI Taxonomy" id="2666307"/>
    <lineage>
        <taxon>Bacteria</taxon>
        <taxon>Pseudomonadati</taxon>
        <taxon>Pseudomonadota</taxon>
        <taxon>Betaproteobacteria</taxon>
        <taxon>Burkholderiales</taxon>
        <taxon>Burkholderiaceae</taxon>
        <taxon>Cupriavidus</taxon>
    </lineage>
</organism>
<dbReference type="AlphaFoldDB" id="A0A370MYC1"/>
<dbReference type="EMBL" id="QKWJ01000148">
    <property type="protein sequence ID" value="RDJ98354.1"/>
    <property type="molecule type" value="Genomic_DNA"/>
</dbReference>
<proteinExistence type="predicted"/>
<protein>
    <submittedName>
        <fullName evidence="1">Uncharacterized protein</fullName>
    </submittedName>
</protein>
<sequence length="696" mass="76549">MFVDTPAEIATAWTNFIRVDDSIDAAAERLLAFLRLGGEGHWAVGSTELAKADRKNPDVRIQARKRQIAGPLGLGPDAIPFLRGTGEGQYFFLKPGPAATVPAESNAAVVIHLCLLAGLLHRTAYGANAMRAQAIGPHVYLGARSFTTKQGQTGIEAFELGIRIRHNEIQATLSARVMQVAAGEMVSGTVADDEHDAGFVLSNISPTRLQKWDARKSRPLDITFDNASLRRSRLFLLNRITELFCAILQESGVRYQRTKFSPSQTIALPRLSLAEIAHQDHAVLIVNNTGARLVDRDRERIIEALRFDGLQFRGIDFYRAGLPATNADWTQLVDARTALLVLNPANAPFGSVRIQGDPCSRPWEAYHGLTTAILAQDDVDRYTWAKYVHLYRRDKPRYPVLQGLDCSVDHDTVVLPDVPVKKMYELRRCALELGIKCNFAQGKVALPTQCEVEGDFTLIHTDSVTLQLGSLKGEKLLMAAIVKVRAGNGAIQIVHREFHPDLGLGEVQALTRQYPCLQNRIWADHFFVVDDANQVFLQRITGALAPKILLNAKYGSIEQALDEMARNEGLLPSGVFSRGADWALLPFYVSPGKAAGRKWRDTAYIEDRGMFLRYFVPSLLPAEVAMGFSNLHDLMVFHNPAPVANGSGCVPVESGLLGQNVVKLYLATLTSGILRLEETSKASLLEKLASLGGMDT</sequence>
<name>A0A370MYC1_9BURK</name>
<accession>A0A370MYC1</accession>
<dbReference type="Proteomes" id="UP000255165">
    <property type="component" value="Unassembled WGS sequence"/>
</dbReference>
<keyword evidence="2" id="KW-1185">Reference proteome</keyword>
<comment type="caution">
    <text evidence="1">The sequence shown here is derived from an EMBL/GenBank/DDBJ whole genome shotgun (WGS) entry which is preliminary data.</text>
</comment>
<evidence type="ECO:0000313" key="1">
    <source>
        <dbReference type="EMBL" id="RDJ98354.1"/>
    </source>
</evidence>
<evidence type="ECO:0000313" key="2">
    <source>
        <dbReference type="Proteomes" id="UP000255165"/>
    </source>
</evidence>
<reference evidence="2" key="1">
    <citation type="submission" date="2018-06" db="EMBL/GenBank/DDBJ databases">
        <authorList>
            <person name="Feng T."/>
            <person name="Jeon C.O."/>
        </authorList>
    </citation>
    <scope>NUCLEOTIDE SEQUENCE [LARGE SCALE GENOMIC DNA]</scope>
    <source>
        <strain evidence="2">S23</strain>
    </source>
</reference>
<dbReference type="RefSeq" id="WP_115216760.1">
    <property type="nucleotide sequence ID" value="NZ_QKWJ01000148.1"/>
</dbReference>